<sequence length="105" mass="12217">MNIVQGHHPRRIPPHIAIRKVKGVLLLEKSGDDIYFYADESNWEVKRNVQFVTQHEFSNELRILADSYSELDGFYCINSITHTISYLGTEWNDVILGLKFRHLSA</sequence>
<evidence type="ECO:0000313" key="2">
    <source>
        <dbReference type="Proteomes" id="UP001301728"/>
    </source>
</evidence>
<dbReference type="EMBL" id="JAYGHT010000010">
    <property type="protein sequence ID" value="MEA5518469.1"/>
    <property type="molecule type" value="Genomic_DNA"/>
</dbReference>
<reference evidence="1 2" key="1">
    <citation type="submission" date="2023-12" db="EMBL/GenBank/DDBJ databases">
        <title>Baltic Sea Cyanobacteria.</title>
        <authorList>
            <person name="Delbaje E."/>
            <person name="Fewer D.P."/>
            <person name="Shishido T.K."/>
        </authorList>
    </citation>
    <scope>NUCLEOTIDE SEQUENCE [LARGE SCALE GENOMIC DNA]</scope>
    <source>
        <strain evidence="1 2">CCNP 1315</strain>
    </source>
</reference>
<protein>
    <submittedName>
        <fullName evidence="1">Uncharacterized protein</fullName>
    </submittedName>
</protein>
<keyword evidence="2" id="KW-1185">Reference proteome</keyword>
<accession>A0ABU5TU84</accession>
<organism evidence="1 2">
    <name type="scientific">Limnoraphis robusta CCNP1315</name>
    <dbReference type="NCBI Taxonomy" id="3110306"/>
    <lineage>
        <taxon>Bacteria</taxon>
        <taxon>Bacillati</taxon>
        <taxon>Cyanobacteriota</taxon>
        <taxon>Cyanophyceae</taxon>
        <taxon>Oscillatoriophycideae</taxon>
        <taxon>Oscillatoriales</taxon>
        <taxon>Sirenicapillariaceae</taxon>
        <taxon>Limnoraphis</taxon>
    </lineage>
</organism>
<evidence type="ECO:0000313" key="1">
    <source>
        <dbReference type="EMBL" id="MEA5518469.1"/>
    </source>
</evidence>
<name>A0ABU5TU84_9CYAN</name>
<comment type="caution">
    <text evidence="1">The sequence shown here is derived from an EMBL/GenBank/DDBJ whole genome shotgun (WGS) entry which is preliminary data.</text>
</comment>
<proteinExistence type="predicted"/>
<dbReference type="Proteomes" id="UP001301728">
    <property type="component" value="Unassembled WGS sequence"/>
</dbReference>
<dbReference type="RefSeq" id="WP_323217890.1">
    <property type="nucleotide sequence ID" value="NZ_JAYGHT010000010.1"/>
</dbReference>
<gene>
    <name evidence="1" type="ORF">VB854_05860</name>
</gene>